<dbReference type="InterPro" id="IPR031825">
    <property type="entry name" value="RXLR"/>
</dbReference>
<keyword evidence="8" id="KW-1185">Reference proteome</keyword>
<comment type="function">
    <text evidence="5">Effector that suppresses plant defense responses during pathogen infection.</text>
</comment>
<protein>
    <recommendedName>
        <fullName evidence="5">RxLR effector protein</fullName>
    </recommendedName>
</protein>
<comment type="subcellular location">
    <subcellularLocation>
        <location evidence="1 5">Secreted</location>
    </subcellularLocation>
</comment>
<evidence type="ECO:0000256" key="5">
    <source>
        <dbReference type="RuleBase" id="RU367124"/>
    </source>
</evidence>
<comment type="caution">
    <text evidence="7">The sequence shown here is derived from an EMBL/GenBank/DDBJ whole genome shotgun (WGS) entry which is preliminary data.</text>
</comment>
<name>A0A9W6XJB9_9STRA</name>
<proteinExistence type="inferred from homology"/>
<keyword evidence="6" id="KW-1133">Transmembrane helix</keyword>
<dbReference type="EMBL" id="BSXT01001188">
    <property type="protein sequence ID" value="GMF39797.1"/>
    <property type="molecule type" value="Genomic_DNA"/>
</dbReference>
<keyword evidence="3 5" id="KW-0964">Secreted</keyword>
<dbReference type="AlphaFoldDB" id="A0A9W6XJB9"/>
<dbReference type="OrthoDB" id="146411at2759"/>
<evidence type="ECO:0000256" key="1">
    <source>
        <dbReference type="ARBA" id="ARBA00004613"/>
    </source>
</evidence>
<sequence length="154" mass="16993">MADSIDHELTSQFSSKLPSLEEQAIMQYGLFMVLAAACFFASCDLAVGSIDKDTMVPKEDAMTSINDHLVYRNGDRLLRNAAGDNGRYEKLEGEDRANGFLDWVKSLLKAKKAVPDLKRTFPSPPVVDKLVRSQSLPSKKGGTHGKNVEAFRIC</sequence>
<dbReference type="Proteomes" id="UP001165121">
    <property type="component" value="Unassembled WGS sequence"/>
</dbReference>
<keyword evidence="4" id="KW-0732">Signal</keyword>
<comment type="domain">
    <text evidence="5">The RxLR-dEER motif acts to carry the protein into the host cell cytoplasm through binding to cell surface phosphatidylinositol-3-phosphate.</text>
</comment>
<keyword evidence="6" id="KW-0812">Transmembrane</keyword>
<reference evidence="7" key="1">
    <citation type="submission" date="2023-04" db="EMBL/GenBank/DDBJ databases">
        <title>Phytophthora fragariaefolia NBRC 109709.</title>
        <authorList>
            <person name="Ichikawa N."/>
            <person name="Sato H."/>
            <person name="Tonouchi N."/>
        </authorList>
    </citation>
    <scope>NUCLEOTIDE SEQUENCE</scope>
    <source>
        <strain evidence="7">NBRC 109709</strain>
    </source>
</reference>
<gene>
    <name evidence="7" type="ORF">Pfra01_001196500</name>
</gene>
<evidence type="ECO:0000256" key="2">
    <source>
        <dbReference type="ARBA" id="ARBA00010400"/>
    </source>
</evidence>
<evidence type="ECO:0000313" key="7">
    <source>
        <dbReference type="EMBL" id="GMF39797.1"/>
    </source>
</evidence>
<organism evidence="7 8">
    <name type="scientific">Phytophthora fragariaefolia</name>
    <dbReference type="NCBI Taxonomy" id="1490495"/>
    <lineage>
        <taxon>Eukaryota</taxon>
        <taxon>Sar</taxon>
        <taxon>Stramenopiles</taxon>
        <taxon>Oomycota</taxon>
        <taxon>Peronosporomycetes</taxon>
        <taxon>Peronosporales</taxon>
        <taxon>Peronosporaceae</taxon>
        <taxon>Phytophthora</taxon>
    </lineage>
</organism>
<dbReference type="Pfam" id="PF16810">
    <property type="entry name" value="RXLR"/>
    <property type="match status" value="1"/>
</dbReference>
<evidence type="ECO:0000256" key="3">
    <source>
        <dbReference type="ARBA" id="ARBA00022525"/>
    </source>
</evidence>
<feature type="transmembrane region" description="Helical" evidence="6">
    <location>
        <begin position="25"/>
        <end position="47"/>
    </location>
</feature>
<accession>A0A9W6XJB9</accession>
<evidence type="ECO:0000256" key="4">
    <source>
        <dbReference type="ARBA" id="ARBA00022729"/>
    </source>
</evidence>
<keyword evidence="6" id="KW-0472">Membrane</keyword>
<evidence type="ECO:0000313" key="8">
    <source>
        <dbReference type="Proteomes" id="UP001165121"/>
    </source>
</evidence>
<evidence type="ECO:0000256" key="6">
    <source>
        <dbReference type="SAM" id="Phobius"/>
    </source>
</evidence>
<comment type="similarity">
    <text evidence="2 5">Belongs to the RxLR effector family.</text>
</comment>